<feature type="disulfide bond" evidence="19">
    <location>
        <begin position="84"/>
        <end position="106"/>
    </location>
</feature>
<evidence type="ECO:0000256" key="14">
    <source>
        <dbReference type="ARBA" id="ARBA00023157"/>
    </source>
</evidence>
<evidence type="ECO:0000256" key="6">
    <source>
        <dbReference type="ARBA" id="ARBA00022723"/>
    </source>
</evidence>
<dbReference type="PROSITE" id="PS01180">
    <property type="entry name" value="CUB"/>
    <property type="match status" value="2"/>
</dbReference>
<evidence type="ECO:0000256" key="7">
    <source>
        <dbReference type="ARBA" id="ARBA00022729"/>
    </source>
</evidence>
<evidence type="ECO:0000256" key="22">
    <source>
        <dbReference type="SAM" id="Phobius"/>
    </source>
</evidence>
<dbReference type="CDD" id="cd00041">
    <property type="entry name" value="CUB"/>
    <property type="match status" value="2"/>
</dbReference>
<dbReference type="GO" id="GO:0046872">
    <property type="term" value="F:metal ion binding"/>
    <property type="evidence" value="ECO:0007669"/>
    <property type="project" value="UniProtKB-UniRule"/>
</dbReference>
<dbReference type="Pfam" id="PF11980">
    <property type="entry name" value="DUF3481"/>
    <property type="match status" value="1"/>
</dbReference>
<keyword evidence="12 22" id="KW-1133">Transmembrane helix</keyword>
<keyword evidence="10 17" id="KW-0106">Calcium</keyword>
<dbReference type="InterPro" id="IPR050633">
    <property type="entry name" value="Neuropilin_MCO_CoagFactor"/>
</dbReference>
<dbReference type="PROSITE" id="PS01285">
    <property type="entry name" value="FA58C_1"/>
    <property type="match status" value="2"/>
</dbReference>
<evidence type="ECO:0000256" key="17">
    <source>
        <dbReference type="PIRNR" id="PIRNR036960"/>
    </source>
</evidence>
<dbReference type="SUPFAM" id="SSF49854">
    <property type="entry name" value="Spermadhesin, CUB domain"/>
    <property type="match status" value="2"/>
</dbReference>
<dbReference type="InterPro" id="IPR000859">
    <property type="entry name" value="CUB_dom"/>
</dbReference>
<evidence type="ECO:0000256" key="21">
    <source>
        <dbReference type="SAM" id="MobiDB-lite"/>
    </source>
</evidence>
<dbReference type="InterPro" id="IPR000998">
    <property type="entry name" value="MAM_dom"/>
</dbReference>
<dbReference type="SUPFAM" id="SSF49785">
    <property type="entry name" value="Galactose-binding domain-like"/>
    <property type="match status" value="2"/>
</dbReference>
<comment type="caution">
    <text evidence="20">Lacks conserved residue(s) required for the propagation of feature annotation.</text>
</comment>
<comment type="caution">
    <text evidence="27">The sequence shown here is derived from an EMBL/GenBank/DDBJ whole genome shotgun (WGS) entry which is preliminary data.</text>
</comment>
<evidence type="ECO:0000259" key="26">
    <source>
        <dbReference type="PROSITE" id="PS50060"/>
    </source>
</evidence>
<evidence type="ECO:0000259" key="25">
    <source>
        <dbReference type="PROSITE" id="PS50022"/>
    </source>
</evidence>
<feature type="disulfide bond" evidence="19 20">
    <location>
        <begin position="29"/>
        <end position="56"/>
    </location>
</feature>
<feature type="domain" description="F5/8 type C" evidence="25">
    <location>
        <begin position="278"/>
        <end position="428"/>
    </location>
</feature>
<dbReference type="SMART" id="SM00042">
    <property type="entry name" value="CUB"/>
    <property type="match status" value="2"/>
</dbReference>
<feature type="binding site" evidence="18">
    <location>
        <position position="212"/>
    </location>
    <ligand>
        <name>Ca(2+)</name>
        <dbReference type="ChEBI" id="CHEBI:29108"/>
    </ligand>
</feature>
<dbReference type="EMBL" id="JAACNH010000009">
    <property type="protein sequence ID" value="KAG8432736.1"/>
    <property type="molecule type" value="Genomic_DNA"/>
</dbReference>
<name>A0A8T2IRF2_9PIPI</name>
<dbReference type="SMART" id="SM00137">
    <property type="entry name" value="MAM"/>
    <property type="match status" value="1"/>
</dbReference>
<dbReference type="PROSITE" id="PS01286">
    <property type="entry name" value="FA58C_2"/>
    <property type="match status" value="2"/>
</dbReference>
<feature type="disulfide bond" evidence="19">
    <location>
        <begin position="150"/>
        <end position="176"/>
    </location>
</feature>
<evidence type="ECO:0000256" key="1">
    <source>
        <dbReference type="ARBA" id="ARBA00004479"/>
    </source>
</evidence>
<dbReference type="Pfam" id="PF00629">
    <property type="entry name" value="MAM"/>
    <property type="match status" value="1"/>
</dbReference>
<feature type="disulfide bond" evidence="19">
    <location>
        <begin position="278"/>
        <end position="428"/>
    </location>
</feature>
<dbReference type="PIRSF" id="PIRSF036960">
    <property type="entry name" value="Neuropilin"/>
    <property type="match status" value="1"/>
</dbReference>
<evidence type="ECO:0000256" key="12">
    <source>
        <dbReference type="ARBA" id="ARBA00022989"/>
    </source>
</evidence>
<reference evidence="27" key="1">
    <citation type="thesis" date="2020" institute="ProQuest LLC" country="789 East Eisenhower Parkway, Ann Arbor, MI, USA">
        <title>Comparative Genomics and Chromosome Evolution.</title>
        <authorList>
            <person name="Mudd A.B."/>
        </authorList>
    </citation>
    <scope>NUCLEOTIDE SEQUENCE</scope>
    <source>
        <strain evidence="27">Female2</strain>
        <tissue evidence="27">Blood</tissue>
    </source>
</reference>
<evidence type="ECO:0000313" key="28">
    <source>
        <dbReference type="Proteomes" id="UP000812440"/>
    </source>
</evidence>
<dbReference type="GO" id="GO:0007411">
    <property type="term" value="P:axon guidance"/>
    <property type="evidence" value="ECO:0007669"/>
    <property type="project" value="InterPro"/>
</dbReference>
<feature type="domain" description="CUB" evidence="24">
    <location>
        <begin position="29"/>
        <end position="143"/>
    </location>
</feature>
<feature type="signal peptide" evidence="23">
    <location>
        <begin position="1"/>
        <end position="23"/>
    </location>
</feature>
<feature type="domain" description="MAM" evidence="26">
    <location>
        <begin position="643"/>
        <end position="806"/>
    </location>
</feature>
<dbReference type="Gene3D" id="2.60.120.290">
    <property type="entry name" value="Spermadhesin, CUB domain"/>
    <property type="match status" value="2"/>
</dbReference>
<protein>
    <recommendedName>
        <fullName evidence="17">Neuropilin</fullName>
    </recommendedName>
</protein>
<keyword evidence="14 19" id="KW-1015">Disulfide bond</keyword>
<dbReference type="AlphaFoldDB" id="A0A8T2IRF2"/>
<comment type="similarity">
    <text evidence="2 17">Belongs to the neuropilin family.</text>
</comment>
<evidence type="ECO:0000256" key="4">
    <source>
        <dbReference type="ARBA" id="ARBA00022674"/>
    </source>
</evidence>
<keyword evidence="16" id="KW-0325">Glycoprotein</keyword>
<evidence type="ECO:0000256" key="8">
    <source>
        <dbReference type="ARBA" id="ARBA00022737"/>
    </source>
</evidence>
<dbReference type="GO" id="GO:0001525">
    <property type="term" value="P:angiogenesis"/>
    <property type="evidence" value="ECO:0007669"/>
    <property type="project" value="InterPro"/>
</dbReference>
<keyword evidence="4" id="KW-0358">Heparin-binding</keyword>
<evidence type="ECO:0000256" key="20">
    <source>
        <dbReference type="PROSITE-ProRule" id="PRU00059"/>
    </source>
</evidence>
<keyword evidence="6 18" id="KW-0479">Metal-binding</keyword>
<evidence type="ECO:0000259" key="24">
    <source>
        <dbReference type="PROSITE" id="PS01180"/>
    </source>
</evidence>
<keyword evidence="8" id="KW-0677">Repeat</keyword>
<dbReference type="FunFam" id="2.60.120.260:FF:000002">
    <property type="entry name" value="Coagulation factor VIII"/>
    <property type="match status" value="1"/>
</dbReference>
<keyword evidence="13 17" id="KW-0472">Membrane</keyword>
<dbReference type="Pfam" id="PF00754">
    <property type="entry name" value="F5_F8_type_C"/>
    <property type="match status" value="2"/>
</dbReference>
<dbReference type="CDD" id="cd00057">
    <property type="entry name" value="FA58C"/>
    <property type="match status" value="2"/>
</dbReference>
<evidence type="ECO:0000256" key="10">
    <source>
        <dbReference type="ARBA" id="ARBA00022837"/>
    </source>
</evidence>
<evidence type="ECO:0000256" key="2">
    <source>
        <dbReference type="ARBA" id="ARBA00006078"/>
    </source>
</evidence>
<dbReference type="SMART" id="SM00231">
    <property type="entry name" value="FA58C"/>
    <property type="match status" value="2"/>
</dbReference>
<dbReference type="InterPro" id="IPR013320">
    <property type="entry name" value="ConA-like_dom_sf"/>
</dbReference>
<keyword evidence="5 22" id="KW-0812">Transmembrane</keyword>
<dbReference type="Gene3D" id="2.60.120.260">
    <property type="entry name" value="Galactose-binding domain-like"/>
    <property type="match status" value="2"/>
</dbReference>
<feature type="disulfide bond" evidence="19">
    <location>
        <begin position="435"/>
        <end position="593"/>
    </location>
</feature>
<dbReference type="InterPro" id="IPR014648">
    <property type="entry name" value="Neuropilin"/>
</dbReference>
<evidence type="ECO:0000256" key="5">
    <source>
        <dbReference type="ARBA" id="ARBA00022692"/>
    </source>
</evidence>
<dbReference type="GO" id="GO:0005021">
    <property type="term" value="F:vascular endothelial growth factor receptor activity"/>
    <property type="evidence" value="ECO:0007669"/>
    <property type="project" value="InterPro"/>
</dbReference>
<dbReference type="InterPro" id="IPR035914">
    <property type="entry name" value="Sperma_CUB_dom_sf"/>
</dbReference>
<evidence type="ECO:0000256" key="15">
    <source>
        <dbReference type="ARBA" id="ARBA00023170"/>
    </source>
</evidence>
<keyword evidence="3 17" id="KW-0217">Developmental protein</keyword>
<feature type="transmembrane region" description="Helical" evidence="22">
    <location>
        <begin position="873"/>
        <end position="898"/>
    </location>
</feature>
<dbReference type="FunFam" id="2.60.120.260:FF:000013">
    <property type="entry name" value="Neuropilin"/>
    <property type="match status" value="1"/>
</dbReference>
<feature type="chain" id="PRO_5035924836" description="Neuropilin" evidence="23">
    <location>
        <begin position="24"/>
        <end position="939"/>
    </location>
</feature>
<dbReference type="Pfam" id="PF00431">
    <property type="entry name" value="CUB"/>
    <property type="match status" value="2"/>
</dbReference>
<dbReference type="GO" id="GO:0008201">
    <property type="term" value="F:heparin binding"/>
    <property type="evidence" value="ECO:0007669"/>
    <property type="project" value="UniProtKB-KW"/>
</dbReference>
<feature type="binding site" evidence="18">
    <location>
        <position position="253"/>
    </location>
    <ligand>
        <name>Ca(2+)</name>
        <dbReference type="ChEBI" id="CHEBI:29108"/>
    </ligand>
</feature>
<keyword evidence="9 17" id="KW-0221">Differentiation</keyword>
<feature type="disulfide bond" evidence="19">
    <location>
        <begin position="209"/>
        <end position="231"/>
    </location>
</feature>
<evidence type="ECO:0000256" key="3">
    <source>
        <dbReference type="ARBA" id="ARBA00022473"/>
    </source>
</evidence>
<accession>A0A8T2IRF2</accession>
<dbReference type="InterPro" id="IPR008979">
    <property type="entry name" value="Galactose-bd-like_sf"/>
</dbReference>
<dbReference type="CDD" id="cd06263">
    <property type="entry name" value="MAM"/>
    <property type="match status" value="1"/>
</dbReference>
<dbReference type="InterPro" id="IPR022579">
    <property type="entry name" value="Neuropilin_C"/>
</dbReference>
<keyword evidence="28" id="KW-1185">Reference proteome</keyword>
<dbReference type="PANTHER" id="PTHR46806:SF2">
    <property type="entry name" value="NEUROPILIN-2"/>
    <property type="match status" value="1"/>
</dbReference>
<dbReference type="FunFam" id="2.60.120.290:FF:000003">
    <property type="entry name" value="Neuropilin"/>
    <property type="match status" value="1"/>
</dbReference>
<dbReference type="PRINTS" id="PR00020">
    <property type="entry name" value="MAMDOMAIN"/>
</dbReference>
<feature type="region of interest" description="Disordered" evidence="21">
    <location>
        <begin position="599"/>
        <end position="627"/>
    </location>
</feature>
<evidence type="ECO:0000256" key="16">
    <source>
        <dbReference type="ARBA" id="ARBA00023180"/>
    </source>
</evidence>
<dbReference type="Proteomes" id="UP000812440">
    <property type="component" value="Chromosome 9"/>
</dbReference>
<feature type="binding site" evidence="18">
    <location>
        <position position="198"/>
    </location>
    <ligand>
        <name>Ca(2+)</name>
        <dbReference type="ChEBI" id="CHEBI:29108"/>
    </ligand>
</feature>
<evidence type="ECO:0000256" key="19">
    <source>
        <dbReference type="PIRSR" id="PIRSR036960-2"/>
    </source>
</evidence>
<dbReference type="Gene3D" id="2.60.120.200">
    <property type="match status" value="1"/>
</dbReference>
<feature type="domain" description="CUB" evidence="24">
    <location>
        <begin position="150"/>
        <end position="268"/>
    </location>
</feature>
<comment type="subcellular location">
    <subcellularLocation>
        <location evidence="1">Membrane</location>
        <topology evidence="1">Single-pass type I membrane protein</topology>
    </subcellularLocation>
</comment>
<sequence length="939" mass="104922">MDGIRAALLGLVSLCLLGDKVSGQEESNCGGRLNAKDPGYITSPGYPNDYPPLQNCEWIISAAEPNQKIVLNFNPHFDIEKHDCKYDFIEIRDGDRDFADLLGKHCGNIAPSTITSSGSQIYIRFISDYARQGAGFSLRYEIFKTGSEDCSRNFTNSNGTIESPGFPDKYPHNLDCIFTILAKPKMEIILQFHTFDLEHDPLQIGEGDCKYDWLDIWDGVPNVGPLIGRYCGTKTPSEIRSSTGILSLTFHTDMAVAKDGFSARYYLAPQEVPETSQCNFPLGMESGRISNEQISASSTYTDGRWTAQQSRLNSDDNGWTPDVDTNKEYLQIDLRFLTLLTAVATQGAISRDTSTAYYVKSYKLEVSTNGEDWMMFRHGKNHKIFPGNTDPTEVVLNKIPQPVLTRFIRFRPQTWETGIALRVELYGCQITDSPCSNMLGMMSGLVSDSQITASSAREYLWSPGVARLVSSRSGWYAHIPASQAGRQWLQVDLGSVKTVRGVIIQGARGGDSLPTMENRAFVRKFKVSHSLNGKDWEYVQDPKNEQTKLFEGNMHYDTPEVRRFEPVAAQFVRVYPERWSPAGMGMRMEVLGCDRQEVKPTSETVKPTVKTEEVTTQSVSDEETTECGDSCVGNEEFQYPSGFNCNFDHSEDVCSWTHDTNADFTWSFHPHSPWMGHSGSIPANVKNYLRLPSSGRREGQHARLLSPKMYLPRTVLCMVFRYRASGSSGGTLQVLKKSSQENKLLWKVKEEQESNWKEGRIILHSSEGDEVYQVVIEGIVGKGQPGEIAVDDIRIANDIPADHCMEPNSAFPSHTSKTHPDVPPLKTDPFSGYNFGRGKIGEYDEFYTAPPTTNLVTPRSDKEESWLYTLDPILVTIIAMSSLGVLLGAICAGLLLYCTCSYTGLSSRSSTTLENYNFELYDGIKHKVKMNPQKCCSEA</sequence>
<dbReference type="InterPro" id="IPR000421">
    <property type="entry name" value="FA58C"/>
</dbReference>
<keyword evidence="15 17" id="KW-0675">Receptor</keyword>
<dbReference type="PROSITE" id="PS50022">
    <property type="entry name" value="FA58C_3"/>
    <property type="match status" value="2"/>
</dbReference>
<evidence type="ECO:0000256" key="9">
    <source>
        <dbReference type="ARBA" id="ARBA00022782"/>
    </source>
</evidence>
<dbReference type="GO" id="GO:0017154">
    <property type="term" value="F:semaphorin receptor activity"/>
    <property type="evidence" value="ECO:0007669"/>
    <property type="project" value="InterPro"/>
</dbReference>
<dbReference type="FunFam" id="2.60.120.290:FF:000010">
    <property type="entry name" value="Neuropilin"/>
    <property type="match status" value="1"/>
</dbReference>
<organism evidence="27 28">
    <name type="scientific">Hymenochirus boettgeri</name>
    <name type="common">Congo dwarf clawed frog</name>
    <dbReference type="NCBI Taxonomy" id="247094"/>
    <lineage>
        <taxon>Eukaryota</taxon>
        <taxon>Metazoa</taxon>
        <taxon>Chordata</taxon>
        <taxon>Craniata</taxon>
        <taxon>Vertebrata</taxon>
        <taxon>Euteleostomi</taxon>
        <taxon>Amphibia</taxon>
        <taxon>Batrachia</taxon>
        <taxon>Anura</taxon>
        <taxon>Pipoidea</taxon>
        <taxon>Pipidae</taxon>
        <taxon>Pipinae</taxon>
        <taxon>Hymenochirus</taxon>
    </lineage>
</organism>
<evidence type="ECO:0000256" key="13">
    <source>
        <dbReference type="ARBA" id="ARBA00023136"/>
    </source>
</evidence>
<dbReference type="SUPFAM" id="SSF49899">
    <property type="entry name" value="Concanavalin A-like lectins/glucanases"/>
    <property type="match status" value="1"/>
</dbReference>
<keyword evidence="11 17" id="KW-0524">Neurogenesis</keyword>
<keyword evidence="7 23" id="KW-0732">Signal</keyword>
<dbReference type="PANTHER" id="PTHR46806">
    <property type="entry name" value="F5/8 TYPE C DOMAIN-CONTAINING PROTEIN"/>
    <property type="match status" value="1"/>
</dbReference>
<dbReference type="OrthoDB" id="6155811at2759"/>
<dbReference type="PROSITE" id="PS50060">
    <property type="entry name" value="MAM_2"/>
    <property type="match status" value="1"/>
</dbReference>
<evidence type="ECO:0000256" key="23">
    <source>
        <dbReference type="SAM" id="SignalP"/>
    </source>
</evidence>
<gene>
    <name evidence="27" type="ORF">GDO86_017105</name>
</gene>
<evidence type="ECO:0000313" key="27">
    <source>
        <dbReference type="EMBL" id="KAG8432736.1"/>
    </source>
</evidence>
<dbReference type="GO" id="GO:0098978">
    <property type="term" value="C:glutamatergic synapse"/>
    <property type="evidence" value="ECO:0007669"/>
    <property type="project" value="TreeGrafter"/>
</dbReference>
<evidence type="ECO:0000256" key="11">
    <source>
        <dbReference type="ARBA" id="ARBA00022902"/>
    </source>
</evidence>
<feature type="domain" description="F5/8 type C" evidence="25">
    <location>
        <begin position="435"/>
        <end position="593"/>
    </location>
</feature>
<evidence type="ECO:0000256" key="18">
    <source>
        <dbReference type="PIRSR" id="PIRSR036960-1"/>
    </source>
</evidence>
<dbReference type="GO" id="GO:0045211">
    <property type="term" value="C:postsynaptic membrane"/>
    <property type="evidence" value="ECO:0007669"/>
    <property type="project" value="TreeGrafter"/>
</dbReference>
<dbReference type="GO" id="GO:0030424">
    <property type="term" value="C:axon"/>
    <property type="evidence" value="ECO:0007669"/>
    <property type="project" value="TreeGrafter"/>
</dbReference>
<proteinExistence type="inferred from homology"/>